<protein>
    <submittedName>
        <fullName evidence="3">NUDIX hydrolase</fullName>
    </submittedName>
</protein>
<dbReference type="SUPFAM" id="SSF55811">
    <property type="entry name" value="Nudix"/>
    <property type="match status" value="1"/>
</dbReference>
<dbReference type="Proteomes" id="UP001203284">
    <property type="component" value="Unassembled WGS sequence"/>
</dbReference>
<gene>
    <name evidence="3" type="ORF">MWN34_08320</name>
</gene>
<dbReference type="InterPro" id="IPR020476">
    <property type="entry name" value="Nudix_hydrolase"/>
</dbReference>
<keyword evidence="4" id="KW-1185">Reference proteome</keyword>
<reference evidence="3 4" key="1">
    <citation type="submission" date="2022-04" db="EMBL/GenBank/DDBJ databases">
        <authorList>
            <person name="Grouzdev D.S."/>
            <person name="Pantiukh K.S."/>
            <person name="Krutkina M.S."/>
        </authorList>
    </citation>
    <scope>NUCLEOTIDE SEQUENCE [LARGE SCALE GENOMIC DNA]</scope>
    <source>
        <strain evidence="3 4">6x-1</strain>
    </source>
</reference>
<dbReference type="Pfam" id="PF00293">
    <property type="entry name" value="NUDIX"/>
    <property type="match status" value="1"/>
</dbReference>
<dbReference type="CDD" id="cd04673">
    <property type="entry name" value="NUDIX_ADPRase"/>
    <property type="match status" value="1"/>
</dbReference>
<dbReference type="RefSeq" id="WP_247028428.1">
    <property type="nucleotide sequence ID" value="NZ_JALKCH010000005.1"/>
</dbReference>
<name>A0ABT0DAD1_9HYPH</name>
<dbReference type="EMBL" id="JALKCH010000005">
    <property type="protein sequence ID" value="MCK0196916.1"/>
    <property type="molecule type" value="Genomic_DNA"/>
</dbReference>
<dbReference type="GO" id="GO:0016787">
    <property type="term" value="F:hydrolase activity"/>
    <property type="evidence" value="ECO:0007669"/>
    <property type="project" value="UniProtKB-KW"/>
</dbReference>
<evidence type="ECO:0000256" key="1">
    <source>
        <dbReference type="ARBA" id="ARBA00022801"/>
    </source>
</evidence>
<organism evidence="3 4">
    <name type="scientific">Ancylobacter crimeensis</name>
    <dbReference type="NCBI Taxonomy" id="2579147"/>
    <lineage>
        <taxon>Bacteria</taxon>
        <taxon>Pseudomonadati</taxon>
        <taxon>Pseudomonadota</taxon>
        <taxon>Alphaproteobacteria</taxon>
        <taxon>Hyphomicrobiales</taxon>
        <taxon>Xanthobacteraceae</taxon>
        <taxon>Ancylobacter</taxon>
    </lineage>
</organism>
<accession>A0ABT0DAD1</accession>
<comment type="caution">
    <text evidence="3">The sequence shown here is derived from an EMBL/GenBank/DDBJ whole genome shotgun (WGS) entry which is preliminary data.</text>
</comment>
<keyword evidence="1 3" id="KW-0378">Hydrolase</keyword>
<dbReference type="Gene3D" id="3.90.79.10">
    <property type="entry name" value="Nucleoside Triphosphate Pyrophosphohydrolase"/>
    <property type="match status" value="1"/>
</dbReference>
<evidence type="ECO:0000313" key="4">
    <source>
        <dbReference type="Proteomes" id="UP001203284"/>
    </source>
</evidence>
<dbReference type="PRINTS" id="PR00502">
    <property type="entry name" value="NUDIXFAMILY"/>
</dbReference>
<evidence type="ECO:0000259" key="2">
    <source>
        <dbReference type="PROSITE" id="PS51462"/>
    </source>
</evidence>
<dbReference type="PROSITE" id="PS51462">
    <property type="entry name" value="NUDIX"/>
    <property type="match status" value="1"/>
</dbReference>
<dbReference type="PANTHER" id="PTHR43736:SF1">
    <property type="entry name" value="DIHYDRONEOPTERIN TRIPHOSPHATE DIPHOSPHATASE"/>
    <property type="match status" value="1"/>
</dbReference>
<evidence type="ECO:0000313" key="3">
    <source>
        <dbReference type="EMBL" id="MCK0196916.1"/>
    </source>
</evidence>
<feature type="domain" description="Nudix hydrolase" evidence="2">
    <location>
        <begin position="11"/>
        <end position="141"/>
    </location>
</feature>
<dbReference type="InterPro" id="IPR000086">
    <property type="entry name" value="NUDIX_hydrolase_dom"/>
</dbReference>
<dbReference type="InterPro" id="IPR015797">
    <property type="entry name" value="NUDIX_hydrolase-like_dom_sf"/>
</dbReference>
<sequence>MTQPIPATDIRPVLAASTAVFRDGRVLLARRGTAPMKGVWTLPGGRVEPGETLADAAARELMEEVAVDARILGVCGALDIIHQDPAGALAAHFVVVVHTALWRAGEPQTGPEATEIGWFAPDALPVPITDRLGEMVDLAAALAARAAAPADAAP</sequence>
<dbReference type="PANTHER" id="PTHR43736">
    <property type="entry name" value="ADP-RIBOSE PYROPHOSPHATASE"/>
    <property type="match status" value="1"/>
</dbReference>
<proteinExistence type="predicted"/>